<dbReference type="CDD" id="cd14752">
    <property type="entry name" value="GH31_N"/>
    <property type="match status" value="1"/>
</dbReference>
<proteinExistence type="inferred from homology"/>
<dbReference type="Pfam" id="PF01055">
    <property type="entry name" value="Glyco_hydro_31_2nd"/>
    <property type="match status" value="1"/>
</dbReference>
<feature type="domain" description="Glycosyl hydrolase family 31 C-terminal" evidence="5">
    <location>
        <begin position="577"/>
        <end position="660"/>
    </location>
</feature>
<dbReference type="InterPro" id="IPR013780">
    <property type="entry name" value="Glyco_hydro_b"/>
</dbReference>
<dbReference type="Proteomes" id="UP000260812">
    <property type="component" value="Unassembled WGS sequence"/>
</dbReference>
<protein>
    <submittedName>
        <fullName evidence="6">Glycoside hydrolase family 31 protein</fullName>
    </submittedName>
</protein>
<feature type="domain" description="Glycoside hydrolase family 31 N-terminal" evidence="4">
    <location>
        <begin position="24"/>
        <end position="189"/>
    </location>
</feature>
<dbReference type="PANTHER" id="PTHR43863">
    <property type="entry name" value="HYDROLASE, PUTATIVE (AFU_ORTHOLOGUE AFUA_1G03140)-RELATED"/>
    <property type="match status" value="1"/>
</dbReference>
<dbReference type="GeneID" id="97990115"/>
<dbReference type="InterPro" id="IPR017853">
    <property type="entry name" value="GH"/>
</dbReference>
<evidence type="ECO:0000313" key="6">
    <source>
        <dbReference type="EMBL" id="RGE56194.1"/>
    </source>
</evidence>
<dbReference type="GO" id="GO:0004553">
    <property type="term" value="F:hydrolase activity, hydrolyzing O-glycosyl compounds"/>
    <property type="evidence" value="ECO:0007669"/>
    <property type="project" value="InterPro"/>
</dbReference>
<dbReference type="InterPro" id="IPR051816">
    <property type="entry name" value="Glycosyl_Hydrolase_31"/>
</dbReference>
<dbReference type="Gene3D" id="3.20.20.80">
    <property type="entry name" value="Glycosidases"/>
    <property type="match status" value="1"/>
</dbReference>
<dbReference type="SUPFAM" id="SSF74650">
    <property type="entry name" value="Galactose mutarotase-like"/>
    <property type="match status" value="1"/>
</dbReference>
<keyword evidence="7" id="KW-1185">Reference proteome</keyword>
<dbReference type="InterPro" id="IPR000322">
    <property type="entry name" value="Glyco_hydro_31_TIM"/>
</dbReference>
<dbReference type="PANTHER" id="PTHR43863:SF2">
    <property type="entry name" value="MALTASE-GLUCOAMYLASE"/>
    <property type="match status" value="1"/>
</dbReference>
<comment type="caution">
    <text evidence="6">The sequence shown here is derived from an EMBL/GenBank/DDBJ whole genome shotgun (WGS) entry which is preliminary data.</text>
</comment>
<evidence type="ECO:0000256" key="2">
    <source>
        <dbReference type="RuleBase" id="RU361185"/>
    </source>
</evidence>
<dbReference type="InterPro" id="IPR048395">
    <property type="entry name" value="Glyco_hydro_31_C"/>
</dbReference>
<dbReference type="AlphaFoldDB" id="A0A3E3HWI2"/>
<organism evidence="6 7">
    <name type="scientific">Eisenbergiella massiliensis</name>
    <dbReference type="NCBI Taxonomy" id="1720294"/>
    <lineage>
        <taxon>Bacteria</taxon>
        <taxon>Bacillati</taxon>
        <taxon>Bacillota</taxon>
        <taxon>Clostridia</taxon>
        <taxon>Lachnospirales</taxon>
        <taxon>Lachnospiraceae</taxon>
        <taxon>Eisenbergiella</taxon>
    </lineage>
</organism>
<comment type="similarity">
    <text evidence="1 2">Belongs to the glycosyl hydrolase 31 family.</text>
</comment>
<dbReference type="InterPro" id="IPR011013">
    <property type="entry name" value="Gal_mutarotase_sf_dom"/>
</dbReference>
<dbReference type="Gene3D" id="2.60.40.1180">
    <property type="entry name" value="Golgi alpha-mannosidase II"/>
    <property type="match status" value="1"/>
</dbReference>
<dbReference type="Pfam" id="PF21365">
    <property type="entry name" value="Glyco_hydro_31_3rd"/>
    <property type="match status" value="1"/>
</dbReference>
<evidence type="ECO:0000259" key="3">
    <source>
        <dbReference type="Pfam" id="PF01055"/>
    </source>
</evidence>
<keyword evidence="2" id="KW-0326">Glycosidase</keyword>
<evidence type="ECO:0000256" key="1">
    <source>
        <dbReference type="ARBA" id="ARBA00007806"/>
    </source>
</evidence>
<dbReference type="Gene3D" id="2.60.40.1760">
    <property type="entry name" value="glycosyl hydrolase (family 31)"/>
    <property type="match status" value="1"/>
</dbReference>
<gene>
    <name evidence="6" type="ORF">DXC51_25490</name>
</gene>
<dbReference type="SUPFAM" id="SSF51011">
    <property type="entry name" value="Glycosyl hydrolase domain"/>
    <property type="match status" value="1"/>
</dbReference>
<dbReference type="GO" id="GO:0030246">
    <property type="term" value="F:carbohydrate binding"/>
    <property type="evidence" value="ECO:0007669"/>
    <property type="project" value="InterPro"/>
</dbReference>
<feature type="domain" description="Glycoside hydrolase family 31 TIM barrel" evidence="3">
    <location>
        <begin position="234"/>
        <end position="566"/>
    </location>
</feature>
<sequence>MIKVIDNKIYRRQDKELLVIEPWGPDSLRVRATQNHTFNKDEETSALLPALASAPEITTDGKSAVITNGKIRCELMVTGKLKFFNQKGELLLEEYDRNRFRENVEGEFNSALEISPRTFTPIMGTENFKLAVRFEPNDGEKIYGMGQYQQPYMDMKGCVVELAHRNSQASVPFALSNKGYGLLWNNPAIGSVTFGKNLTEWTALSTRQMDYWITAGDTPAEIEEAYADATGKVPMMPDYGCGFWQCKLRYQTQEELLEVAREYKRRGLPISVIVADYFHWPHQGDWKFDKDYWPDLKAMVDELEGMGIKLMVSIWPTVEEGSENFKEMEELGYLSRNDYGKRMHQLGNAAIMDPTNPDARKYVWSKIKKNYYDDGVRIFWLDEAEPEFTNYEYGNHRFYLGSDLEIGNIFPREYARMAYEGMEGEGQANIVNLLRCAWAGSQKYGALVWSGDIDSSFRSLRSQLAAGLNMGLAGIPWWTTDIGGFHGGNIYDEDFKEVLVRWFEFGAFCPVFRLHGFREPFKEPLGTTGGGTAISGAENEVWSYGEEVYEICKKYLELRERMLPYVKRLMAQAHEKGTPVMRPLFYDFPEDGKCWEIEDEYMFGPEILVAPILYEKQRERKLYLPAGEWRSLNDGKVYAGGADIVCEAPIDAIPVFVKNGCLKELKF</sequence>
<evidence type="ECO:0000259" key="4">
    <source>
        <dbReference type="Pfam" id="PF13802"/>
    </source>
</evidence>
<dbReference type="SUPFAM" id="SSF51445">
    <property type="entry name" value="(Trans)glycosidases"/>
    <property type="match status" value="1"/>
</dbReference>
<keyword evidence="2 6" id="KW-0378">Hydrolase</keyword>
<dbReference type="Pfam" id="PF13802">
    <property type="entry name" value="Gal_mutarotas_2"/>
    <property type="match status" value="1"/>
</dbReference>
<dbReference type="GO" id="GO:0005975">
    <property type="term" value="P:carbohydrate metabolic process"/>
    <property type="evidence" value="ECO:0007669"/>
    <property type="project" value="InterPro"/>
</dbReference>
<accession>A0A3E3HWI2</accession>
<evidence type="ECO:0000313" key="7">
    <source>
        <dbReference type="Proteomes" id="UP000260812"/>
    </source>
</evidence>
<dbReference type="InterPro" id="IPR025887">
    <property type="entry name" value="Glyco_hydro_31_N_dom"/>
</dbReference>
<dbReference type="CDD" id="cd06591">
    <property type="entry name" value="GH31_xylosidase_XylS"/>
    <property type="match status" value="1"/>
</dbReference>
<reference evidence="6 7" key="1">
    <citation type="submission" date="2018-08" db="EMBL/GenBank/DDBJ databases">
        <title>A genome reference for cultivated species of the human gut microbiota.</title>
        <authorList>
            <person name="Zou Y."/>
            <person name="Xue W."/>
            <person name="Luo G."/>
        </authorList>
    </citation>
    <scope>NUCLEOTIDE SEQUENCE [LARGE SCALE GENOMIC DNA]</scope>
    <source>
        <strain evidence="6 7">TF05-5AC</strain>
    </source>
</reference>
<name>A0A3E3HWI2_9FIRM</name>
<evidence type="ECO:0000259" key="5">
    <source>
        <dbReference type="Pfam" id="PF21365"/>
    </source>
</evidence>
<dbReference type="EMBL" id="QVLV01000029">
    <property type="protein sequence ID" value="RGE56194.1"/>
    <property type="molecule type" value="Genomic_DNA"/>
</dbReference>
<dbReference type="RefSeq" id="WP_035323967.1">
    <property type="nucleotide sequence ID" value="NZ_QVLV01000029.1"/>
</dbReference>